<dbReference type="PANTHER" id="PTHR21143">
    <property type="entry name" value="INVERTEBRATE GUSTATORY RECEPTOR"/>
    <property type="match status" value="1"/>
</dbReference>
<evidence type="ECO:0000256" key="3">
    <source>
        <dbReference type="ARBA" id="ARBA00022692"/>
    </source>
</evidence>
<dbReference type="HOGENOM" id="CLU_676760_0_0_1"/>
<evidence type="ECO:0000313" key="9">
    <source>
        <dbReference type="EMBL" id="EFA07631.2"/>
    </source>
</evidence>
<feature type="transmembrane region" description="Helical" evidence="8">
    <location>
        <begin position="22"/>
        <end position="42"/>
    </location>
</feature>
<evidence type="ECO:0000256" key="8">
    <source>
        <dbReference type="RuleBase" id="RU363108"/>
    </source>
</evidence>
<protein>
    <recommendedName>
        <fullName evidence="8">Gustatory receptor</fullName>
    </recommendedName>
</protein>
<dbReference type="GO" id="GO:0030424">
    <property type="term" value="C:axon"/>
    <property type="evidence" value="ECO:0000318"/>
    <property type="project" value="GO_Central"/>
</dbReference>
<feature type="transmembrane region" description="Helical" evidence="8">
    <location>
        <begin position="109"/>
        <end position="128"/>
    </location>
</feature>
<dbReference type="OMA" id="TISCHLA"/>
<comment type="caution">
    <text evidence="8">Lacks conserved residue(s) required for the propagation of feature annotation.</text>
</comment>
<dbReference type="GO" id="GO:0030425">
    <property type="term" value="C:dendrite"/>
    <property type="evidence" value="ECO:0000318"/>
    <property type="project" value="GO_Central"/>
</dbReference>
<evidence type="ECO:0000256" key="7">
    <source>
        <dbReference type="ARBA" id="ARBA00023224"/>
    </source>
</evidence>
<dbReference type="InParanoid" id="D6WR28"/>
<dbReference type="EMBL" id="KQ971354">
    <property type="protein sequence ID" value="EFA07631.2"/>
    <property type="molecule type" value="Genomic_DNA"/>
</dbReference>
<keyword evidence="4 8" id="KW-1133">Transmembrane helix</keyword>
<evidence type="ECO:0000313" key="10">
    <source>
        <dbReference type="Proteomes" id="UP000007266"/>
    </source>
</evidence>
<dbReference type="Proteomes" id="UP000007266">
    <property type="component" value="Linkage group 7"/>
</dbReference>
<dbReference type="GO" id="GO:0050909">
    <property type="term" value="P:sensory perception of taste"/>
    <property type="evidence" value="ECO:0007669"/>
    <property type="project" value="InterPro"/>
</dbReference>
<dbReference type="GO" id="GO:0007165">
    <property type="term" value="P:signal transduction"/>
    <property type="evidence" value="ECO:0007669"/>
    <property type="project" value="UniProtKB-KW"/>
</dbReference>
<comment type="subcellular location">
    <subcellularLocation>
        <location evidence="1 8">Cell membrane</location>
        <topology evidence="1 8">Multi-pass membrane protein</topology>
    </subcellularLocation>
</comment>
<dbReference type="AlphaFoldDB" id="D6WR28"/>
<comment type="function">
    <text evidence="8">Gustatory receptor which mediates acceptance or avoidance behavior, depending on its substrates.</text>
</comment>
<dbReference type="PANTHER" id="PTHR21143:SF104">
    <property type="entry name" value="GUSTATORY RECEPTOR 8A-RELATED"/>
    <property type="match status" value="1"/>
</dbReference>
<evidence type="ECO:0000256" key="5">
    <source>
        <dbReference type="ARBA" id="ARBA00023136"/>
    </source>
</evidence>
<evidence type="ECO:0000256" key="2">
    <source>
        <dbReference type="ARBA" id="ARBA00022475"/>
    </source>
</evidence>
<accession>D6WR28</accession>
<feature type="transmembrane region" description="Helical" evidence="8">
    <location>
        <begin position="79"/>
        <end position="97"/>
    </location>
</feature>
<keyword evidence="6 8" id="KW-0675">Receptor</keyword>
<dbReference type="GO" id="GO:0007635">
    <property type="term" value="P:chemosensory behavior"/>
    <property type="evidence" value="ECO:0000318"/>
    <property type="project" value="GO_Central"/>
</dbReference>
<evidence type="ECO:0000256" key="4">
    <source>
        <dbReference type="ARBA" id="ARBA00022989"/>
    </source>
</evidence>
<evidence type="ECO:0000256" key="6">
    <source>
        <dbReference type="ARBA" id="ARBA00023170"/>
    </source>
</evidence>
<sequence>MTIITRSNNVVGGKFYKKRNKVSNFGLTFEFIFGIIILYTTYSMSFVKRNHVRDVVLQLNRIDELLAKMKQKFRYTRAVWYQLIIFFSGFLMILIIASMQIQNIRIENFPPLSLFMCIIFLFPLVILYDLNSQYGFTAILIYERCFIKCKTTQKHTFRYFKQNNDFDGNPRNLMQGGKHHKLKLQHSDATSHNARIFHQSLLNFLLLLDGNVTVVDTILNLQIFQHSSKPFSASCWLAWGFLKSYEILHVTISCHLASQQANIVGRKVHKVLIRTQNDEIEEKLLMFSKQVQHSSFKFTLCGLFNIDAGLLFNMIGSSTTFIVIMIQFQETITPTICVSNKKAMF</sequence>
<dbReference type="eggNOG" id="ENOG502S2QD">
    <property type="taxonomic scope" value="Eukaryota"/>
</dbReference>
<reference evidence="9 10" key="1">
    <citation type="journal article" date="2008" name="Nature">
        <title>The genome of the model beetle and pest Tribolium castaneum.</title>
        <authorList>
            <consortium name="Tribolium Genome Sequencing Consortium"/>
            <person name="Richards S."/>
            <person name="Gibbs R.A."/>
            <person name="Weinstock G.M."/>
            <person name="Brown S.J."/>
            <person name="Denell R."/>
            <person name="Beeman R.W."/>
            <person name="Gibbs R."/>
            <person name="Beeman R.W."/>
            <person name="Brown S.J."/>
            <person name="Bucher G."/>
            <person name="Friedrich M."/>
            <person name="Grimmelikhuijzen C.J."/>
            <person name="Klingler M."/>
            <person name="Lorenzen M."/>
            <person name="Richards S."/>
            <person name="Roth S."/>
            <person name="Schroder R."/>
            <person name="Tautz D."/>
            <person name="Zdobnov E.M."/>
            <person name="Muzny D."/>
            <person name="Gibbs R.A."/>
            <person name="Weinstock G.M."/>
            <person name="Attaway T."/>
            <person name="Bell S."/>
            <person name="Buhay C.J."/>
            <person name="Chandrabose M.N."/>
            <person name="Chavez D."/>
            <person name="Clerk-Blankenburg K.P."/>
            <person name="Cree A."/>
            <person name="Dao M."/>
            <person name="Davis C."/>
            <person name="Chacko J."/>
            <person name="Dinh H."/>
            <person name="Dugan-Rocha S."/>
            <person name="Fowler G."/>
            <person name="Garner T.T."/>
            <person name="Garnes J."/>
            <person name="Gnirke A."/>
            <person name="Hawes A."/>
            <person name="Hernandez J."/>
            <person name="Hines S."/>
            <person name="Holder M."/>
            <person name="Hume J."/>
            <person name="Jhangiani S.N."/>
            <person name="Joshi V."/>
            <person name="Khan Z.M."/>
            <person name="Jackson L."/>
            <person name="Kovar C."/>
            <person name="Kowis A."/>
            <person name="Lee S."/>
            <person name="Lewis L.R."/>
            <person name="Margolis J."/>
            <person name="Morgan M."/>
            <person name="Nazareth L.V."/>
            <person name="Nguyen N."/>
            <person name="Okwuonu G."/>
            <person name="Parker D."/>
            <person name="Richards S."/>
            <person name="Ruiz S.J."/>
            <person name="Santibanez J."/>
            <person name="Savard J."/>
            <person name="Scherer S.E."/>
            <person name="Schneider B."/>
            <person name="Sodergren E."/>
            <person name="Tautz D."/>
            <person name="Vattahil S."/>
            <person name="Villasana D."/>
            <person name="White C.S."/>
            <person name="Wright R."/>
            <person name="Park Y."/>
            <person name="Beeman R.W."/>
            <person name="Lord J."/>
            <person name="Oppert B."/>
            <person name="Lorenzen M."/>
            <person name="Brown S."/>
            <person name="Wang L."/>
            <person name="Savard J."/>
            <person name="Tautz D."/>
            <person name="Richards S."/>
            <person name="Weinstock G."/>
            <person name="Gibbs R.A."/>
            <person name="Liu Y."/>
            <person name="Worley K."/>
            <person name="Weinstock G."/>
            <person name="Elsik C.G."/>
            <person name="Reese J.T."/>
            <person name="Elhaik E."/>
            <person name="Landan G."/>
            <person name="Graur D."/>
            <person name="Arensburger P."/>
            <person name="Atkinson P."/>
            <person name="Beeman R.W."/>
            <person name="Beidler J."/>
            <person name="Brown S.J."/>
            <person name="Demuth J.P."/>
            <person name="Drury D.W."/>
            <person name="Du Y.Z."/>
            <person name="Fujiwara H."/>
            <person name="Lorenzen M."/>
            <person name="Maselli V."/>
            <person name="Osanai M."/>
            <person name="Park Y."/>
            <person name="Robertson H.M."/>
            <person name="Tu Z."/>
            <person name="Wang J.J."/>
            <person name="Wang S."/>
            <person name="Richards S."/>
            <person name="Song H."/>
            <person name="Zhang L."/>
            <person name="Sodergren E."/>
            <person name="Werner D."/>
            <person name="Stanke M."/>
            <person name="Morgenstern B."/>
            <person name="Solovyev V."/>
            <person name="Kosarev P."/>
            <person name="Brown G."/>
            <person name="Chen H.C."/>
            <person name="Ermolaeva O."/>
            <person name="Hlavina W."/>
            <person name="Kapustin Y."/>
            <person name="Kiryutin B."/>
            <person name="Kitts P."/>
            <person name="Maglott D."/>
            <person name="Pruitt K."/>
            <person name="Sapojnikov V."/>
            <person name="Souvorov A."/>
            <person name="Mackey A.J."/>
            <person name="Waterhouse R.M."/>
            <person name="Wyder S."/>
            <person name="Zdobnov E.M."/>
            <person name="Zdobnov E.M."/>
            <person name="Wyder S."/>
            <person name="Kriventseva E.V."/>
            <person name="Kadowaki T."/>
            <person name="Bork P."/>
            <person name="Aranda M."/>
            <person name="Bao R."/>
            <person name="Beermann A."/>
            <person name="Berns N."/>
            <person name="Bolognesi R."/>
            <person name="Bonneton F."/>
            <person name="Bopp D."/>
            <person name="Brown S.J."/>
            <person name="Bucher G."/>
            <person name="Butts T."/>
            <person name="Chaumot A."/>
            <person name="Denell R.E."/>
            <person name="Ferrier D.E."/>
            <person name="Friedrich M."/>
            <person name="Gordon C.M."/>
            <person name="Jindra M."/>
            <person name="Klingler M."/>
            <person name="Lan Q."/>
            <person name="Lattorff H.M."/>
            <person name="Laudet V."/>
            <person name="von Levetsow C."/>
            <person name="Liu Z."/>
            <person name="Lutz R."/>
            <person name="Lynch J.A."/>
            <person name="da Fonseca R.N."/>
            <person name="Posnien N."/>
            <person name="Reuter R."/>
            <person name="Roth S."/>
            <person name="Savard J."/>
            <person name="Schinko J.B."/>
            <person name="Schmitt C."/>
            <person name="Schoppmeier M."/>
            <person name="Schroder R."/>
            <person name="Shippy T.D."/>
            <person name="Simonnet F."/>
            <person name="Marques-Souza H."/>
            <person name="Tautz D."/>
            <person name="Tomoyasu Y."/>
            <person name="Trauner J."/>
            <person name="Van der Zee M."/>
            <person name="Vervoort M."/>
            <person name="Wittkopp N."/>
            <person name="Wimmer E.A."/>
            <person name="Yang X."/>
            <person name="Jones A.K."/>
            <person name="Sattelle D.B."/>
            <person name="Ebert P.R."/>
            <person name="Nelson D."/>
            <person name="Scott J.G."/>
            <person name="Beeman R.W."/>
            <person name="Muthukrishnan S."/>
            <person name="Kramer K.J."/>
            <person name="Arakane Y."/>
            <person name="Beeman R.W."/>
            <person name="Zhu Q."/>
            <person name="Hogenkamp D."/>
            <person name="Dixit R."/>
            <person name="Oppert B."/>
            <person name="Jiang H."/>
            <person name="Zou Z."/>
            <person name="Marshall J."/>
            <person name="Elpidina E."/>
            <person name="Vinokurov K."/>
            <person name="Oppert C."/>
            <person name="Zou Z."/>
            <person name="Evans J."/>
            <person name="Lu Z."/>
            <person name="Zhao P."/>
            <person name="Sumathipala N."/>
            <person name="Altincicek B."/>
            <person name="Vilcinskas A."/>
            <person name="Williams M."/>
            <person name="Hultmark D."/>
            <person name="Hetru C."/>
            <person name="Jiang H."/>
            <person name="Grimmelikhuijzen C.J."/>
            <person name="Hauser F."/>
            <person name="Cazzamali G."/>
            <person name="Williamson M."/>
            <person name="Park Y."/>
            <person name="Li B."/>
            <person name="Tanaka Y."/>
            <person name="Predel R."/>
            <person name="Neupert S."/>
            <person name="Schachtner J."/>
            <person name="Verleyen P."/>
            <person name="Raible F."/>
            <person name="Bork P."/>
            <person name="Friedrich M."/>
            <person name="Walden K.K."/>
            <person name="Robertson H.M."/>
            <person name="Angeli S."/>
            <person name="Foret S."/>
            <person name="Bucher G."/>
            <person name="Schuetz S."/>
            <person name="Maleszka R."/>
            <person name="Wimmer E.A."/>
            <person name="Beeman R.W."/>
            <person name="Lorenzen M."/>
            <person name="Tomoyasu Y."/>
            <person name="Miller S.C."/>
            <person name="Grossmann D."/>
            <person name="Bucher G."/>
        </authorList>
    </citation>
    <scope>NUCLEOTIDE SEQUENCE [LARGE SCALE GENOMIC DNA]</scope>
    <source>
        <strain evidence="9 10">Georgia GA2</strain>
    </source>
</reference>
<name>D6WR28_TRICA</name>
<dbReference type="GO" id="GO:0043025">
    <property type="term" value="C:neuronal cell body"/>
    <property type="evidence" value="ECO:0000318"/>
    <property type="project" value="GO_Central"/>
</dbReference>
<dbReference type="InterPro" id="IPR013604">
    <property type="entry name" value="7TM_chemorcpt"/>
</dbReference>
<organism evidence="9 10">
    <name type="scientific">Tribolium castaneum</name>
    <name type="common">Red flour beetle</name>
    <dbReference type="NCBI Taxonomy" id="7070"/>
    <lineage>
        <taxon>Eukaryota</taxon>
        <taxon>Metazoa</taxon>
        <taxon>Ecdysozoa</taxon>
        <taxon>Arthropoda</taxon>
        <taxon>Hexapoda</taxon>
        <taxon>Insecta</taxon>
        <taxon>Pterygota</taxon>
        <taxon>Neoptera</taxon>
        <taxon>Endopterygota</taxon>
        <taxon>Coleoptera</taxon>
        <taxon>Polyphaga</taxon>
        <taxon>Cucujiformia</taxon>
        <taxon>Tenebrionidae</taxon>
        <taxon>Tenebrionidae incertae sedis</taxon>
        <taxon>Tribolium</taxon>
    </lineage>
</organism>
<keyword evidence="10" id="KW-1185">Reference proteome</keyword>
<dbReference type="GO" id="GO:0008049">
    <property type="term" value="P:male courtship behavior"/>
    <property type="evidence" value="ECO:0000318"/>
    <property type="project" value="GO_Central"/>
</dbReference>
<keyword evidence="5 8" id="KW-0472">Membrane</keyword>
<keyword evidence="7 8" id="KW-0807">Transducer</keyword>
<keyword evidence="2 8" id="KW-1003">Cell membrane</keyword>
<dbReference type="Pfam" id="PF08395">
    <property type="entry name" value="7tm_7"/>
    <property type="match status" value="1"/>
</dbReference>
<dbReference type="GO" id="GO:0005886">
    <property type="term" value="C:plasma membrane"/>
    <property type="evidence" value="ECO:0007669"/>
    <property type="project" value="UniProtKB-SubCell"/>
</dbReference>
<gene>
    <name evidence="9" type="primary">AUGUSTUS-3.0.2_30242</name>
    <name evidence="9" type="ORF">TcasGA2_TC030242</name>
</gene>
<comment type="similarity">
    <text evidence="8">Belongs to the insect chemoreceptor superfamily. Gustatory receptor (GR) family.</text>
</comment>
<keyword evidence="3 8" id="KW-0812">Transmembrane</keyword>
<reference evidence="9 10" key="2">
    <citation type="journal article" date="2010" name="Nucleic Acids Res.">
        <title>BeetleBase in 2010: revisions to provide comprehensive genomic information for Tribolium castaneum.</title>
        <authorList>
            <person name="Kim H.S."/>
            <person name="Murphy T."/>
            <person name="Xia J."/>
            <person name="Caragea D."/>
            <person name="Park Y."/>
            <person name="Beeman R.W."/>
            <person name="Lorenzen M.D."/>
            <person name="Butcher S."/>
            <person name="Manak J.R."/>
            <person name="Brown S.J."/>
        </authorList>
    </citation>
    <scope>GENOME REANNOTATION</scope>
    <source>
        <strain evidence="9 10">Georgia GA2</strain>
    </source>
</reference>
<proteinExistence type="inferred from homology"/>
<evidence type="ECO:0000256" key="1">
    <source>
        <dbReference type="ARBA" id="ARBA00004651"/>
    </source>
</evidence>